<dbReference type="OMA" id="HNENTHC"/>
<reference evidence="8" key="1">
    <citation type="submission" date="2022-11" db="UniProtKB">
        <authorList>
            <consortium name="EnsemblMetazoa"/>
        </authorList>
    </citation>
    <scope>IDENTIFICATION</scope>
</reference>
<dbReference type="SMART" id="SM00184">
    <property type="entry name" value="RING"/>
    <property type="match status" value="1"/>
</dbReference>
<dbReference type="GO" id="GO:0008270">
    <property type="term" value="F:zinc ion binding"/>
    <property type="evidence" value="ECO:0007669"/>
    <property type="project" value="UniProtKB-KW"/>
</dbReference>
<dbReference type="PROSITE" id="PS50089">
    <property type="entry name" value="ZF_RING_2"/>
    <property type="match status" value="1"/>
</dbReference>
<accession>A0A914BNV6</accession>
<feature type="domain" description="RING-type" evidence="6">
    <location>
        <begin position="22"/>
        <end position="66"/>
    </location>
</feature>
<keyword evidence="9" id="KW-1185">Reference proteome</keyword>
<dbReference type="RefSeq" id="XP_038077177.1">
    <property type="nucleotide sequence ID" value="XM_038221249.1"/>
</dbReference>
<dbReference type="Pfam" id="PF00643">
    <property type="entry name" value="zf-B_box"/>
    <property type="match status" value="1"/>
</dbReference>
<dbReference type="Gene3D" id="4.10.830.40">
    <property type="match status" value="1"/>
</dbReference>
<protein>
    <submittedName>
        <fullName evidence="8">Uncharacterized protein</fullName>
    </submittedName>
</protein>
<dbReference type="Gene3D" id="2.120.10.30">
    <property type="entry name" value="TolB, C-terminal domain"/>
    <property type="match status" value="1"/>
</dbReference>
<sequence length="606" mass="68861">MATGGITAESILGSIIQGHLECSICHTRYQEPKMLDCSHSFCLRCLQELKKSQKPKDDKIRCPLCQRETILPEGGVAKLTTNYGLISLVEEVTKQEQLLKGEVSKVICQACDEENEAISHCADCELLLCQDCQKAHQRFNAMKSHKITPLSEAKHPKASKKSDCEIHTNRELSLYCNTCEKLICKQCVATNHNENTHCFFDLDTAFDMCMEDAHKGNLNYKTKTSVKIARSCQTVRQKLTAKLAETNSQISKIVQEKLGQIRREEKQLRINALATYRRKDKRLAEMEFAEQAKKMVGSETTKANKLELLKLRQDLLHDYRDVVEEQSEDVTHDISFLSLKENRESVSLGKLLTEEKWALATEISQVTGNFIAAFSTGDMVVADNNSRSITKLSPNGEVLYVLSRNTVEDFVAMAVNKDDHLILLTQHAVEFFSKDFQLLHQFKTQYYHAFPTGLAVDDDNLIALAYKTGQECVKLFRPSDGYYINSLEAPKIDKHFTISNKQFTYTNREKNLLASVDFQGNKRFVVELKENFTPRGVCCDKVGDIYILMVHELAQSCPEIHKYNMKGNFIKSFSITWDSGPCDITYTPDNKLAVICTECVLIYQRV</sequence>
<dbReference type="PANTHER" id="PTHR25462">
    <property type="entry name" value="BONUS, ISOFORM C-RELATED"/>
    <property type="match status" value="1"/>
</dbReference>
<dbReference type="Proteomes" id="UP000887568">
    <property type="component" value="Unplaced"/>
</dbReference>
<dbReference type="SUPFAM" id="SSF57845">
    <property type="entry name" value="B-box zinc-binding domain"/>
    <property type="match status" value="1"/>
</dbReference>
<keyword evidence="2" id="KW-0479">Metal-binding</keyword>
<evidence type="ECO:0000256" key="4">
    <source>
        <dbReference type="ARBA" id="ARBA00022833"/>
    </source>
</evidence>
<feature type="domain" description="B box-type" evidence="7">
    <location>
        <begin position="103"/>
        <end position="150"/>
    </location>
</feature>
<evidence type="ECO:0000313" key="9">
    <source>
        <dbReference type="Proteomes" id="UP000887568"/>
    </source>
</evidence>
<keyword evidence="3 5" id="KW-0863">Zinc-finger</keyword>
<evidence type="ECO:0000256" key="3">
    <source>
        <dbReference type="ARBA" id="ARBA00022771"/>
    </source>
</evidence>
<dbReference type="SUPFAM" id="SSF57850">
    <property type="entry name" value="RING/U-box"/>
    <property type="match status" value="1"/>
</dbReference>
<dbReference type="InterPro" id="IPR000315">
    <property type="entry name" value="Znf_B-box"/>
</dbReference>
<dbReference type="PROSITE" id="PS00518">
    <property type="entry name" value="ZF_RING_1"/>
    <property type="match status" value="1"/>
</dbReference>
<dbReference type="InterPro" id="IPR047153">
    <property type="entry name" value="TRIM45/56/19-like"/>
</dbReference>
<evidence type="ECO:0000256" key="5">
    <source>
        <dbReference type="PROSITE-ProRule" id="PRU00024"/>
    </source>
</evidence>
<dbReference type="SMART" id="SM00336">
    <property type="entry name" value="BBOX"/>
    <property type="match status" value="2"/>
</dbReference>
<evidence type="ECO:0000313" key="8">
    <source>
        <dbReference type="EnsemblMetazoa" id="XP_038077177.1"/>
    </source>
</evidence>
<dbReference type="EnsemblMetazoa" id="XM_038221249.1">
    <property type="protein sequence ID" value="XP_038077177.1"/>
    <property type="gene ID" value="LOC119745025"/>
</dbReference>
<dbReference type="InterPro" id="IPR011042">
    <property type="entry name" value="6-blade_b-propeller_TolB-like"/>
</dbReference>
<dbReference type="AlphaFoldDB" id="A0A914BNV6"/>
<dbReference type="InterPro" id="IPR017907">
    <property type="entry name" value="Znf_RING_CS"/>
</dbReference>
<dbReference type="Pfam" id="PF22586">
    <property type="entry name" value="ANCHR-like_BBOX"/>
    <property type="match status" value="1"/>
</dbReference>
<dbReference type="SUPFAM" id="SSF101898">
    <property type="entry name" value="NHL repeat"/>
    <property type="match status" value="1"/>
</dbReference>
<evidence type="ECO:0000259" key="6">
    <source>
        <dbReference type="PROSITE" id="PS50089"/>
    </source>
</evidence>
<name>A0A914BNV6_PATMI</name>
<dbReference type="Gene3D" id="3.30.160.60">
    <property type="entry name" value="Classic Zinc Finger"/>
    <property type="match status" value="1"/>
</dbReference>
<evidence type="ECO:0000256" key="1">
    <source>
        <dbReference type="ARBA" id="ARBA00022553"/>
    </source>
</evidence>
<keyword evidence="1" id="KW-0597">Phosphoprotein</keyword>
<dbReference type="InterPro" id="IPR013083">
    <property type="entry name" value="Znf_RING/FYVE/PHD"/>
</dbReference>
<organism evidence="8 9">
    <name type="scientific">Patiria miniata</name>
    <name type="common">Bat star</name>
    <name type="synonym">Asterina miniata</name>
    <dbReference type="NCBI Taxonomy" id="46514"/>
    <lineage>
        <taxon>Eukaryota</taxon>
        <taxon>Metazoa</taxon>
        <taxon>Echinodermata</taxon>
        <taxon>Eleutherozoa</taxon>
        <taxon>Asterozoa</taxon>
        <taxon>Asteroidea</taxon>
        <taxon>Valvatacea</taxon>
        <taxon>Valvatida</taxon>
        <taxon>Asterinidae</taxon>
        <taxon>Patiria</taxon>
    </lineage>
</organism>
<dbReference type="InterPro" id="IPR001841">
    <property type="entry name" value="Znf_RING"/>
</dbReference>
<dbReference type="InterPro" id="IPR027370">
    <property type="entry name" value="Znf-RING_euk"/>
</dbReference>
<dbReference type="Pfam" id="PF13445">
    <property type="entry name" value="zf-RING_UBOX"/>
    <property type="match status" value="1"/>
</dbReference>
<dbReference type="PANTHER" id="PTHR25462:SF296">
    <property type="entry name" value="MEIOTIC P26, ISOFORM F"/>
    <property type="match status" value="1"/>
</dbReference>
<dbReference type="OrthoDB" id="6232044at2759"/>
<feature type="domain" description="B box-type" evidence="7">
    <location>
        <begin position="159"/>
        <end position="202"/>
    </location>
</feature>
<dbReference type="PROSITE" id="PS50119">
    <property type="entry name" value="ZF_BBOX"/>
    <property type="match status" value="2"/>
</dbReference>
<proteinExistence type="predicted"/>
<dbReference type="Gene3D" id="3.30.40.10">
    <property type="entry name" value="Zinc/RING finger domain, C3HC4 (zinc finger)"/>
    <property type="match status" value="1"/>
</dbReference>
<evidence type="ECO:0000259" key="7">
    <source>
        <dbReference type="PROSITE" id="PS50119"/>
    </source>
</evidence>
<evidence type="ECO:0000256" key="2">
    <source>
        <dbReference type="ARBA" id="ARBA00022723"/>
    </source>
</evidence>
<keyword evidence="4" id="KW-0862">Zinc</keyword>
<dbReference type="GeneID" id="119745025"/>